<feature type="compositionally biased region" description="Basic residues" evidence="2">
    <location>
        <begin position="666"/>
        <end position="685"/>
    </location>
</feature>
<dbReference type="PANTHER" id="PTHR48079">
    <property type="entry name" value="PROTEIN YEEZ"/>
    <property type="match status" value="1"/>
</dbReference>
<dbReference type="PANTHER" id="PTHR48079:SF6">
    <property type="entry name" value="NAD(P)-BINDING DOMAIN-CONTAINING PROTEIN-RELATED"/>
    <property type="match status" value="1"/>
</dbReference>
<evidence type="ECO:0000256" key="1">
    <source>
        <dbReference type="SAM" id="Coils"/>
    </source>
</evidence>
<feature type="compositionally biased region" description="Polar residues" evidence="2">
    <location>
        <begin position="761"/>
        <end position="770"/>
    </location>
</feature>
<dbReference type="InterPro" id="IPR027417">
    <property type="entry name" value="P-loop_NTPase"/>
</dbReference>
<sequence length="1033" mass="117407">MSAEQSTPGTFKNATSQSPTSVLVAYADTYFGKRLVQQLNRDGVGDRAGRRYKLFLCTWEKDGVQAFVDGGVAAAPGMEEEADGAAAALHSTAGDAKDPASGVATVQLTPPSVATTAPGHDQKNHPTRVFWRGDSRAVRHAILQADHIVMEMRQAQDVFDMMHVLSSKEQLKRKRVIVVSSFLTWYATPPMQLDSVEEKDGKNTAKNEDNFEEEEEEVEEEREEDPRPLDQREVDAILGQFYHPGGGDDDNNNNNAIDDNDNEYELNVELFTEDQYNRRIPHAKYYNWREAERVVASGNSDERNIQTCVVFAGLQYGEGEDALEPFFAQVWNREKKGLPIYGDGTQIVPTVHVRDLVTFTRRLIEAEEPPALPYVFAADSGTVSWQRMVHAMNHAFGGEKTFHVPPEDYVLYNNVELFTLNMRVDNQTMRDLMPADEDWVAQSGFVASISKTAFEYVASHNLQPIRIILLGMPLSGKTYLAEALARRHYNLPTFTMEGVLEEYKAYIAALKERLDTFRRRLYDAEKKRREESKKRAFLRHRTKKDDVDRNDEEDQAVVERETANAGMQREGGVNDTFEADEVAGGTKGLRGADDINEDSDMEEDPVGFALTEEEHHAVEELVEEWFQQNDRATQLREVIASMERVLAMKVRVQPTANADAQNAMNPKKRKEQAKSKRGNRSGNKKHAMEEEDTSTELQENAPFQDKALALMMRWRLSRADCRNQGYVMDGFPETLAQARLVFGEEPLDIPETIEEAVAAGTPNSTGNFSGPGTREANVPPPTTEPCDEARLPSFVFVLDAAENYLLDRLTALSKTLNETPGNEEKRLARFEEAMTLYRRQFVDTDYSLPDFFECARTVAKTLTPGGRGVIVSFLKVDAEPLLSPPRPESQYAVAPLSNVEQIVCERVGKPRNFGPTPQQKYQEEVRQRKFQEEERQKELKAVMEQREREKHEYMRETEERSHVENTRQEIEVMDRNSLEQRKLPLREYLQHNIVPLLSKGLVEVCKTRPEDPVDFLAEWLMRHNPLDDSCFEL</sequence>
<feature type="region of interest" description="Disordered" evidence="2">
    <location>
        <begin position="194"/>
        <end position="260"/>
    </location>
</feature>
<dbReference type="Gene3D" id="3.40.50.300">
    <property type="entry name" value="P-loop containing nucleotide triphosphate hydrolases"/>
    <property type="match status" value="2"/>
</dbReference>
<reference evidence="3 4" key="1">
    <citation type="journal article" date="2018" name="BMC Genomics">
        <title>Genomic comparison of Trypanosoma conorhini and Trypanosoma rangeli to Trypanosoma cruzi strains of high and low virulence.</title>
        <authorList>
            <person name="Bradwell K.R."/>
            <person name="Koparde V.N."/>
            <person name="Matveyev A.V."/>
            <person name="Serrano M.G."/>
            <person name="Alves J.M."/>
            <person name="Parikh H."/>
            <person name="Huang B."/>
            <person name="Lee V."/>
            <person name="Espinosa-Alvarez O."/>
            <person name="Ortiz P.A."/>
            <person name="Costa-Martins A.G."/>
            <person name="Teixeira M.M."/>
            <person name="Buck G.A."/>
        </authorList>
    </citation>
    <scope>NUCLEOTIDE SEQUENCE [LARGE SCALE GENOMIC DNA]</scope>
    <source>
        <strain evidence="3 4">025E</strain>
    </source>
</reference>
<keyword evidence="1" id="KW-0175">Coiled coil</keyword>
<proteinExistence type="predicted"/>
<dbReference type="InterPro" id="IPR051783">
    <property type="entry name" value="NAD(P)-dependent_oxidoreduct"/>
</dbReference>
<dbReference type="Proteomes" id="UP000284403">
    <property type="component" value="Unassembled WGS sequence"/>
</dbReference>
<organism evidence="3 4">
    <name type="scientific">Trypanosoma conorhini</name>
    <dbReference type="NCBI Taxonomy" id="83891"/>
    <lineage>
        <taxon>Eukaryota</taxon>
        <taxon>Discoba</taxon>
        <taxon>Euglenozoa</taxon>
        <taxon>Kinetoplastea</taxon>
        <taxon>Metakinetoplastina</taxon>
        <taxon>Trypanosomatida</taxon>
        <taxon>Trypanosomatidae</taxon>
        <taxon>Trypanosoma</taxon>
    </lineage>
</organism>
<dbReference type="GO" id="GO:0004029">
    <property type="term" value="F:aldehyde dehydrogenase (NAD+) activity"/>
    <property type="evidence" value="ECO:0007669"/>
    <property type="project" value="TreeGrafter"/>
</dbReference>
<feature type="coiled-coil region" evidence="1">
    <location>
        <begin position="500"/>
        <end position="527"/>
    </location>
</feature>
<feature type="compositionally biased region" description="Basic and acidic residues" evidence="2">
    <location>
        <begin position="196"/>
        <end position="209"/>
    </location>
</feature>
<dbReference type="InterPro" id="IPR047499">
    <property type="entry name" value="DD_AK7"/>
</dbReference>
<dbReference type="CDD" id="cd22967">
    <property type="entry name" value="DD_AK7"/>
    <property type="match status" value="1"/>
</dbReference>
<evidence type="ECO:0000313" key="3">
    <source>
        <dbReference type="EMBL" id="RNF18551.1"/>
    </source>
</evidence>
<protein>
    <submittedName>
        <fullName evidence="3">Protein dpy-30</fullName>
    </submittedName>
</protein>
<dbReference type="GeneID" id="40318036"/>
<dbReference type="EMBL" id="MKKU01000228">
    <property type="protein sequence ID" value="RNF18551.1"/>
    <property type="molecule type" value="Genomic_DNA"/>
</dbReference>
<keyword evidence="4" id="KW-1185">Reference proteome</keyword>
<dbReference type="InterPro" id="IPR007858">
    <property type="entry name" value="Dpy-30_motif"/>
</dbReference>
<gene>
    <name evidence="3" type="ORF">Tco025E_04425</name>
</gene>
<feature type="compositionally biased region" description="Basic and acidic residues" evidence="2">
    <location>
        <begin position="224"/>
        <end position="235"/>
    </location>
</feature>
<dbReference type="Gene3D" id="3.40.50.720">
    <property type="entry name" value="NAD(P)-binding Rossmann-like Domain"/>
    <property type="match status" value="1"/>
</dbReference>
<feature type="region of interest" description="Disordered" evidence="2">
    <location>
        <begin position="656"/>
        <end position="697"/>
    </location>
</feature>
<dbReference type="Pfam" id="PF05186">
    <property type="entry name" value="Dpy-30"/>
    <property type="match status" value="1"/>
</dbReference>
<accession>A0A3R7S0K1</accession>
<dbReference type="RefSeq" id="XP_029228532.1">
    <property type="nucleotide sequence ID" value="XM_029371335.1"/>
</dbReference>
<dbReference type="Gene3D" id="1.20.890.10">
    <property type="entry name" value="cAMP-dependent protein kinase regulatory subunit, dimerization-anchoring domain"/>
    <property type="match status" value="1"/>
</dbReference>
<dbReference type="SUPFAM" id="SSF51735">
    <property type="entry name" value="NAD(P)-binding Rossmann-fold domains"/>
    <property type="match status" value="1"/>
</dbReference>
<dbReference type="SUPFAM" id="SSF52540">
    <property type="entry name" value="P-loop containing nucleoside triphosphate hydrolases"/>
    <property type="match status" value="1"/>
</dbReference>
<evidence type="ECO:0000313" key="4">
    <source>
        <dbReference type="Proteomes" id="UP000284403"/>
    </source>
</evidence>
<feature type="coiled-coil region" evidence="1">
    <location>
        <begin position="932"/>
        <end position="959"/>
    </location>
</feature>
<feature type="compositionally biased region" description="Acidic residues" evidence="2">
    <location>
        <begin position="210"/>
        <end position="223"/>
    </location>
</feature>
<evidence type="ECO:0000256" key="2">
    <source>
        <dbReference type="SAM" id="MobiDB-lite"/>
    </source>
</evidence>
<dbReference type="GO" id="GO:0005737">
    <property type="term" value="C:cytoplasm"/>
    <property type="evidence" value="ECO:0007669"/>
    <property type="project" value="TreeGrafter"/>
</dbReference>
<comment type="caution">
    <text evidence="3">The sequence shown here is derived from an EMBL/GenBank/DDBJ whole genome shotgun (WGS) entry which is preliminary data.</text>
</comment>
<dbReference type="InterPro" id="IPR036291">
    <property type="entry name" value="NAD(P)-bd_dom_sf"/>
</dbReference>
<feature type="region of interest" description="Disordered" evidence="2">
    <location>
        <begin position="760"/>
        <end position="784"/>
    </location>
</feature>
<dbReference type="AlphaFoldDB" id="A0A3R7S0K1"/>
<name>A0A3R7S0K1_9TRYP</name>
<dbReference type="OrthoDB" id="10262413at2759"/>